<name>A0A1X6NZE6_PORUM</name>
<proteinExistence type="predicted"/>
<protein>
    <submittedName>
        <fullName evidence="2">Uncharacterized protein</fullName>
    </submittedName>
</protein>
<keyword evidence="1" id="KW-0732">Signal</keyword>
<accession>A0A1X6NZE6</accession>
<evidence type="ECO:0000313" key="2">
    <source>
        <dbReference type="EMBL" id="OSX73972.1"/>
    </source>
</evidence>
<feature type="chain" id="PRO_5012733400" evidence="1">
    <location>
        <begin position="28"/>
        <end position="174"/>
    </location>
</feature>
<organism evidence="2 3">
    <name type="scientific">Porphyra umbilicalis</name>
    <name type="common">Purple laver</name>
    <name type="synonym">Red alga</name>
    <dbReference type="NCBI Taxonomy" id="2786"/>
    <lineage>
        <taxon>Eukaryota</taxon>
        <taxon>Rhodophyta</taxon>
        <taxon>Bangiophyceae</taxon>
        <taxon>Bangiales</taxon>
        <taxon>Bangiaceae</taxon>
        <taxon>Porphyra</taxon>
    </lineage>
</organism>
<feature type="signal peptide" evidence="1">
    <location>
        <begin position="1"/>
        <end position="27"/>
    </location>
</feature>
<dbReference type="AlphaFoldDB" id="A0A1X6NZE6"/>
<evidence type="ECO:0000256" key="1">
    <source>
        <dbReference type="SAM" id="SignalP"/>
    </source>
</evidence>
<gene>
    <name evidence="2" type="ORF">BU14_0316s0001</name>
</gene>
<dbReference type="Proteomes" id="UP000218209">
    <property type="component" value="Unassembled WGS sequence"/>
</dbReference>
<reference evidence="2 3" key="1">
    <citation type="submission" date="2017-03" db="EMBL/GenBank/DDBJ databases">
        <title>WGS assembly of Porphyra umbilicalis.</title>
        <authorList>
            <person name="Brawley S.H."/>
            <person name="Blouin N.A."/>
            <person name="Ficko-Blean E."/>
            <person name="Wheeler G.L."/>
            <person name="Lohr M."/>
            <person name="Goodson H.V."/>
            <person name="Jenkins J.W."/>
            <person name="Blaby-Haas C.E."/>
            <person name="Helliwell K.E."/>
            <person name="Chan C."/>
            <person name="Marriage T."/>
            <person name="Bhattacharya D."/>
            <person name="Klein A.S."/>
            <person name="Badis Y."/>
            <person name="Brodie J."/>
            <person name="Cao Y."/>
            <person name="Collen J."/>
            <person name="Dittami S.M."/>
            <person name="Gachon C.M."/>
            <person name="Green B.R."/>
            <person name="Karpowicz S."/>
            <person name="Kim J.W."/>
            <person name="Kudahl U."/>
            <person name="Lin S."/>
            <person name="Michel G."/>
            <person name="Mittag M."/>
            <person name="Olson B.J."/>
            <person name="Pangilinan J."/>
            <person name="Peng Y."/>
            <person name="Qiu H."/>
            <person name="Shu S."/>
            <person name="Singer J.T."/>
            <person name="Smith A.G."/>
            <person name="Sprecher B.N."/>
            <person name="Wagner V."/>
            <person name="Wang W."/>
            <person name="Wang Z.-Y."/>
            <person name="Yan J."/>
            <person name="Yarish C."/>
            <person name="Zoeuner-Riek S."/>
            <person name="Zhuang Y."/>
            <person name="Zou Y."/>
            <person name="Lindquist E.A."/>
            <person name="Grimwood J."/>
            <person name="Barry K."/>
            <person name="Rokhsar D.S."/>
            <person name="Schmutz J."/>
            <person name="Stiller J.W."/>
            <person name="Grossman A.R."/>
            <person name="Prochnik S.E."/>
        </authorList>
    </citation>
    <scope>NUCLEOTIDE SEQUENCE [LARGE SCALE GENOMIC DNA]</scope>
    <source>
        <strain evidence="2">4086291</strain>
    </source>
</reference>
<evidence type="ECO:0000313" key="3">
    <source>
        <dbReference type="Proteomes" id="UP000218209"/>
    </source>
</evidence>
<dbReference type="EMBL" id="KV918970">
    <property type="protein sequence ID" value="OSX73972.1"/>
    <property type="molecule type" value="Genomic_DNA"/>
</dbReference>
<sequence length="174" mass="18082">MTGLRVAVWCMTAVAVATALAAGLTSAATVAPLSTTARQAGCGVSGTTCVLAVAESFHRHMSARRNHDVVVFRNVTTMPLDGDAGAATTARLGWSCHEVLDQGRDTGIFECFAAGDVAMACAGNPPRVPRSASEVCYTQDYLSFTREELAVFGPMPGPPMLPNESGMPCATANE</sequence>
<keyword evidence="3" id="KW-1185">Reference proteome</keyword>